<feature type="signal peptide" evidence="1">
    <location>
        <begin position="1"/>
        <end position="19"/>
    </location>
</feature>
<dbReference type="AlphaFoldDB" id="A0A1C7MX87"/>
<sequence>MKLTISTLALLGLSQVCSAESYFDVNFRAPFEGVASYSFCTTIVGCTYMCASMSSEDSIIYSFPNDFNHCRLSSGRPFPTVAGYFDSSNSNSLGYMVFTGDPEHYDCTAYRETDEGALYRCRLPSLFDTTTTSTTTSTTTTATTTATTSSTTITTALPLPTCSNKDTIFAKKRGNGYYGDCCKTEADCMNECIKGKCNGSKKSTTTIKKSTTTTTTTKKPSTTTTIKKSTTVTKKPTQTPAACKSGYLGKKKGNGLKGACCTTSWDCKEECIKGSCN</sequence>
<evidence type="ECO:0000313" key="3">
    <source>
        <dbReference type="Proteomes" id="UP000093000"/>
    </source>
</evidence>
<organism evidence="2 3">
    <name type="scientific">Choanephora cucurbitarum</name>
    <dbReference type="NCBI Taxonomy" id="101091"/>
    <lineage>
        <taxon>Eukaryota</taxon>
        <taxon>Fungi</taxon>
        <taxon>Fungi incertae sedis</taxon>
        <taxon>Mucoromycota</taxon>
        <taxon>Mucoromycotina</taxon>
        <taxon>Mucoromycetes</taxon>
        <taxon>Mucorales</taxon>
        <taxon>Mucorineae</taxon>
        <taxon>Choanephoraceae</taxon>
        <taxon>Choanephoroideae</taxon>
        <taxon>Choanephora</taxon>
    </lineage>
</organism>
<name>A0A1C7MX87_9FUNG</name>
<protein>
    <submittedName>
        <fullName evidence="2">Uncharacterized protein</fullName>
    </submittedName>
</protein>
<keyword evidence="3" id="KW-1185">Reference proteome</keyword>
<dbReference type="InParanoid" id="A0A1C7MX87"/>
<dbReference type="Proteomes" id="UP000093000">
    <property type="component" value="Unassembled WGS sequence"/>
</dbReference>
<feature type="chain" id="PRO_5008889341" evidence="1">
    <location>
        <begin position="20"/>
        <end position="277"/>
    </location>
</feature>
<keyword evidence="1" id="KW-0732">Signal</keyword>
<dbReference type="OrthoDB" id="2267457at2759"/>
<accession>A0A1C7MX87</accession>
<comment type="caution">
    <text evidence="2">The sequence shown here is derived from an EMBL/GenBank/DDBJ whole genome shotgun (WGS) entry which is preliminary data.</text>
</comment>
<reference evidence="2 3" key="1">
    <citation type="submission" date="2016-03" db="EMBL/GenBank/DDBJ databases">
        <title>Choanephora cucurbitarum.</title>
        <authorList>
            <person name="Min B."/>
            <person name="Park H."/>
            <person name="Park J.-H."/>
            <person name="Shin H.-D."/>
            <person name="Choi I.-G."/>
        </authorList>
    </citation>
    <scope>NUCLEOTIDE SEQUENCE [LARGE SCALE GENOMIC DNA]</scope>
    <source>
        <strain evidence="2 3">KUS-F28377</strain>
    </source>
</reference>
<evidence type="ECO:0000256" key="1">
    <source>
        <dbReference type="SAM" id="SignalP"/>
    </source>
</evidence>
<evidence type="ECO:0000313" key="2">
    <source>
        <dbReference type="EMBL" id="OBZ81039.1"/>
    </source>
</evidence>
<gene>
    <name evidence="2" type="ORF">A0J61_10912</name>
</gene>
<proteinExistence type="predicted"/>
<dbReference type="EMBL" id="LUGH01001508">
    <property type="protein sequence ID" value="OBZ81039.1"/>
    <property type="molecule type" value="Genomic_DNA"/>
</dbReference>